<evidence type="ECO:0000256" key="3">
    <source>
        <dbReference type="ARBA" id="ARBA00022692"/>
    </source>
</evidence>
<keyword evidence="5 6" id="KW-0472">Membrane</keyword>
<proteinExistence type="predicted"/>
<feature type="transmembrane region" description="Helical" evidence="6">
    <location>
        <begin position="71"/>
        <end position="88"/>
    </location>
</feature>
<sequence>MPQELWLSFCLASLLIIASPGPAVALLVTTGVNRGRRAALAMLPGFFLGDLLAMTLSFAGVGALLMASAELFQLFKWLGAAYLLYLGIKMWREAGQLGDLQPTGTDIRLGTAKAFLVTALNPKSLAFFMAFMPQFVAPSQPLLPQLAILFSTFLVIGVLSDLAFTFLATSGGRMLSARLRRILHRTGAGSLIGASALVAAMRRP</sequence>
<feature type="transmembrane region" description="Helical" evidence="6">
    <location>
        <begin position="40"/>
        <end position="65"/>
    </location>
</feature>
<evidence type="ECO:0000256" key="6">
    <source>
        <dbReference type="SAM" id="Phobius"/>
    </source>
</evidence>
<dbReference type="Pfam" id="PF01810">
    <property type="entry name" value="LysE"/>
    <property type="match status" value="1"/>
</dbReference>
<dbReference type="PANTHER" id="PTHR30086">
    <property type="entry name" value="ARGININE EXPORTER PROTEIN ARGO"/>
    <property type="match status" value="1"/>
</dbReference>
<reference evidence="7 8" key="2">
    <citation type="submission" date="2016-02" db="EMBL/GenBank/DDBJ databases">
        <authorList>
            <person name="Wen L."/>
            <person name="He K."/>
            <person name="Yang H."/>
        </authorList>
    </citation>
    <scope>NUCLEOTIDE SEQUENCE [LARGE SCALE GENOMIC DNA]</scope>
    <source>
        <strain evidence="7 8">AGD 8-3</strain>
    </source>
</reference>
<dbReference type="PATRIC" id="fig|507626.3.peg.3190"/>
<evidence type="ECO:0000256" key="2">
    <source>
        <dbReference type="ARBA" id="ARBA00022475"/>
    </source>
</evidence>
<evidence type="ECO:0000256" key="1">
    <source>
        <dbReference type="ARBA" id="ARBA00004651"/>
    </source>
</evidence>
<dbReference type="OrthoDB" id="9804822at2"/>
<feature type="transmembrane region" description="Helical" evidence="6">
    <location>
        <begin position="148"/>
        <end position="170"/>
    </location>
</feature>
<keyword evidence="8" id="KW-1185">Reference proteome</keyword>
<dbReference type="InterPro" id="IPR001123">
    <property type="entry name" value="LeuE-type"/>
</dbReference>
<dbReference type="Proteomes" id="UP000063387">
    <property type="component" value="Chromosome"/>
</dbReference>
<evidence type="ECO:0000256" key="4">
    <source>
        <dbReference type="ARBA" id="ARBA00022989"/>
    </source>
</evidence>
<evidence type="ECO:0000313" key="8">
    <source>
        <dbReference type="Proteomes" id="UP000063387"/>
    </source>
</evidence>
<dbReference type="STRING" id="507626.LOKO_03195"/>
<protein>
    <submittedName>
        <fullName evidence="7">Homoserine/homoserine lactone efflux protein</fullName>
    </submittedName>
</protein>
<name>A0A120JWN3_9GAMM</name>
<dbReference type="GO" id="GO:0015171">
    <property type="term" value="F:amino acid transmembrane transporter activity"/>
    <property type="evidence" value="ECO:0007669"/>
    <property type="project" value="TreeGrafter"/>
</dbReference>
<feature type="transmembrane region" description="Helical" evidence="6">
    <location>
        <begin position="6"/>
        <end position="28"/>
    </location>
</feature>
<evidence type="ECO:0000256" key="5">
    <source>
        <dbReference type="ARBA" id="ARBA00023136"/>
    </source>
</evidence>
<dbReference type="PIRSF" id="PIRSF006324">
    <property type="entry name" value="LeuE"/>
    <property type="match status" value="1"/>
</dbReference>
<keyword evidence="4 6" id="KW-1133">Transmembrane helix</keyword>
<organism evidence="7 8">
    <name type="scientific">Halomonas chromatireducens</name>
    <dbReference type="NCBI Taxonomy" id="507626"/>
    <lineage>
        <taxon>Bacteria</taxon>
        <taxon>Pseudomonadati</taxon>
        <taxon>Pseudomonadota</taxon>
        <taxon>Gammaproteobacteria</taxon>
        <taxon>Oceanospirillales</taxon>
        <taxon>Halomonadaceae</taxon>
        <taxon>Halomonas</taxon>
    </lineage>
</organism>
<gene>
    <name evidence="7" type="primary">rhtB_4</name>
    <name evidence="7" type="ORF">LOKO_03195</name>
</gene>
<accession>A0A120JWN3</accession>
<evidence type="ECO:0000313" key="7">
    <source>
        <dbReference type="EMBL" id="AMD02241.1"/>
    </source>
</evidence>
<dbReference type="KEGG" id="hco:LOKO_03195"/>
<feature type="transmembrane region" description="Helical" evidence="6">
    <location>
        <begin position="114"/>
        <end position="136"/>
    </location>
</feature>
<dbReference type="AlphaFoldDB" id="A0A120JWN3"/>
<dbReference type="EMBL" id="CP014226">
    <property type="protein sequence ID" value="AMD02241.1"/>
    <property type="molecule type" value="Genomic_DNA"/>
</dbReference>
<comment type="subcellular location">
    <subcellularLocation>
        <location evidence="1">Cell membrane</location>
        <topology evidence="1">Multi-pass membrane protein</topology>
    </subcellularLocation>
</comment>
<keyword evidence="2" id="KW-1003">Cell membrane</keyword>
<dbReference type="PANTHER" id="PTHR30086:SF20">
    <property type="entry name" value="ARGININE EXPORTER PROTEIN ARGO-RELATED"/>
    <property type="match status" value="1"/>
</dbReference>
<dbReference type="GO" id="GO:0005886">
    <property type="term" value="C:plasma membrane"/>
    <property type="evidence" value="ECO:0007669"/>
    <property type="project" value="UniProtKB-SubCell"/>
</dbReference>
<keyword evidence="3 6" id="KW-0812">Transmembrane</keyword>
<reference evidence="7 8" key="1">
    <citation type="journal article" date="2016" name="Genome Announc.">
        <title>Draft Genome Sequence of 'Halomonas chromatireducens' Strain AGD 8-3, a Haloalkaliphilic Chromate- and Selenite-Reducing Gammaproteobacterium.</title>
        <authorList>
            <person name="Sharko F.S."/>
            <person name="Shapovalova A.A."/>
            <person name="Tsygankova S.V."/>
            <person name="Komova A.V."/>
            <person name="Boulygina E.S."/>
            <person name="Teslyuk A.B."/>
            <person name="Gotovtsev P.M."/>
            <person name="Namsaraev Z.B."/>
            <person name="Khijniak T.V."/>
            <person name="Nedoluzhko A.V."/>
            <person name="Vasilov R.G."/>
        </authorList>
    </citation>
    <scope>NUCLEOTIDE SEQUENCE [LARGE SCALE GENOMIC DNA]</scope>
    <source>
        <strain evidence="7 8">AGD 8-3</strain>
    </source>
</reference>
<dbReference type="RefSeq" id="WP_066451499.1">
    <property type="nucleotide sequence ID" value="NZ_CP014226.1"/>
</dbReference>